<dbReference type="InterPro" id="IPR029052">
    <property type="entry name" value="Metallo-depent_PP-like"/>
</dbReference>
<comment type="caution">
    <text evidence="3">The sequence shown here is derived from an EMBL/GenBank/DDBJ whole genome shotgun (WGS) entry which is preliminary data.</text>
</comment>
<feature type="active site" description="Proton donor" evidence="1">
    <location>
        <position position="68"/>
    </location>
</feature>
<feature type="binding site" evidence="2">
    <location>
        <position position="178"/>
    </location>
    <ligand>
        <name>Fe cation</name>
        <dbReference type="ChEBI" id="CHEBI:24875"/>
        <label>2</label>
    </ligand>
</feature>
<feature type="binding site" evidence="2">
    <location>
        <position position="40"/>
    </location>
    <ligand>
        <name>Fe cation</name>
        <dbReference type="ChEBI" id="CHEBI:24875"/>
        <label>1</label>
    </ligand>
</feature>
<dbReference type="Proteomes" id="UP000178930">
    <property type="component" value="Unassembled WGS sequence"/>
</dbReference>
<gene>
    <name evidence="3" type="ORF">A2729_01500</name>
</gene>
<feature type="binding site" evidence="2">
    <location>
        <position position="8"/>
    </location>
    <ligand>
        <name>Fe cation</name>
        <dbReference type="ChEBI" id="CHEBI:24875"/>
        <label>1</label>
    </ligand>
</feature>
<evidence type="ECO:0000313" key="4">
    <source>
        <dbReference type="Proteomes" id="UP000178930"/>
    </source>
</evidence>
<feature type="binding site" evidence="2">
    <location>
        <position position="39"/>
    </location>
    <ligand>
        <name>Fe cation</name>
        <dbReference type="ChEBI" id="CHEBI:24875"/>
        <label>2</label>
    </ligand>
</feature>
<evidence type="ECO:0000313" key="3">
    <source>
        <dbReference type="EMBL" id="OGY45036.1"/>
    </source>
</evidence>
<dbReference type="InterPro" id="IPR005235">
    <property type="entry name" value="YmdB-like"/>
</dbReference>
<dbReference type="GO" id="GO:0046872">
    <property type="term" value="F:metal ion binding"/>
    <property type="evidence" value="ECO:0007669"/>
    <property type="project" value="UniProtKB-KW"/>
</dbReference>
<dbReference type="PANTHER" id="PTHR36303">
    <property type="entry name" value="2',3'-CYCLIC-NUCLEOTIDE 2'-PHOSPHODIESTERASE"/>
    <property type="match status" value="1"/>
</dbReference>
<accession>A0A1G1XZL5</accession>
<dbReference type="Gene3D" id="3.60.21.10">
    <property type="match status" value="1"/>
</dbReference>
<dbReference type="PIRSF" id="PIRSF004789">
    <property type="entry name" value="DR1281"/>
    <property type="match status" value="1"/>
</dbReference>
<dbReference type="SUPFAM" id="SSF56300">
    <property type="entry name" value="Metallo-dependent phosphatases"/>
    <property type="match status" value="1"/>
</dbReference>
<sequence length="264" mass="28870">MKILFFGDIIGKVGRRAIKKALPTFKKTYQPDLIIANGENLAHGAGITRKILQEMREAGIDLFTSGNHVLSKPEAMELLSETDGVLIRPANYPVGFPGLGYKIVPVGTRQLLVINLLGRVFMDEKLDCPFKKFDEILAQVDQKNLDGVIVDFHAEATSEKVAFGWYADGRASAVLGTHTHIPTADAKILPAGTAYLTDIGMVGATDSVIGDKKEPIIQSFLTGQPPKIDVAEEGEVTIGAVFLELDRKNKKVKKFKQLDKKIKV</sequence>
<reference evidence="3 4" key="1">
    <citation type="journal article" date="2016" name="Nat. Commun.">
        <title>Thousands of microbial genomes shed light on interconnected biogeochemical processes in an aquifer system.</title>
        <authorList>
            <person name="Anantharaman K."/>
            <person name="Brown C.T."/>
            <person name="Hug L.A."/>
            <person name="Sharon I."/>
            <person name="Castelle C.J."/>
            <person name="Probst A.J."/>
            <person name="Thomas B.C."/>
            <person name="Singh A."/>
            <person name="Wilkins M.J."/>
            <person name="Karaoz U."/>
            <person name="Brodie E.L."/>
            <person name="Williams K.H."/>
            <person name="Hubbard S.S."/>
            <person name="Banfield J.F."/>
        </authorList>
    </citation>
    <scope>NUCLEOTIDE SEQUENCE [LARGE SCALE GENOMIC DNA]</scope>
</reference>
<dbReference type="EMBL" id="MHIB01000007">
    <property type="protein sequence ID" value="OGY45036.1"/>
    <property type="molecule type" value="Genomic_DNA"/>
</dbReference>
<feature type="binding site" evidence="2">
    <location>
        <position position="39"/>
    </location>
    <ligand>
        <name>Fe cation</name>
        <dbReference type="ChEBI" id="CHEBI:24875"/>
        <label>1</label>
    </ligand>
</feature>
<keyword evidence="2" id="KW-0479">Metal-binding</keyword>
<dbReference type="GO" id="GO:0004113">
    <property type="term" value="F:2',3'-cyclic-nucleotide 3'-phosphodiesterase activity"/>
    <property type="evidence" value="ECO:0007669"/>
    <property type="project" value="TreeGrafter"/>
</dbReference>
<dbReference type="NCBIfam" id="TIGR00282">
    <property type="entry name" value="TIGR00282 family metallophosphoesterase"/>
    <property type="match status" value="1"/>
</dbReference>
<proteinExistence type="predicted"/>
<feature type="binding site" evidence="2">
    <location>
        <position position="67"/>
    </location>
    <ligand>
        <name>Fe cation</name>
        <dbReference type="ChEBI" id="CHEBI:24875"/>
        <label>2</label>
    </ligand>
</feature>
<name>A0A1G1XZL5_9BACT</name>
<evidence type="ECO:0000256" key="1">
    <source>
        <dbReference type="PIRSR" id="PIRSR004789-50"/>
    </source>
</evidence>
<feature type="binding site" evidence="2">
    <location>
        <position position="180"/>
    </location>
    <ligand>
        <name>Fe cation</name>
        <dbReference type="ChEBI" id="CHEBI:24875"/>
        <label>1</label>
    </ligand>
</feature>
<dbReference type="Pfam" id="PF13277">
    <property type="entry name" value="YmdB"/>
    <property type="match status" value="1"/>
</dbReference>
<dbReference type="STRING" id="1797532.A2729_01500"/>
<dbReference type="PANTHER" id="PTHR36303:SF1">
    <property type="entry name" value="2',3'-CYCLIC-NUCLEOTIDE 2'-PHOSPHODIESTERASE"/>
    <property type="match status" value="1"/>
</dbReference>
<organism evidence="3 4">
    <name type="scientific">Candidatus Buchananbacteria bacterium RIFCSPHIGHO2_01_FULL_39_14</name>
    <dbReference type="NCBI Taxonomy" id="1797532"/>
    <lineage>
        <taxon>Bacteria</taxon>
        <taxon>Candidatus Buchananiibacteriota</taxon>
    </lineage>
</organism>
<dbReference type="AlphaFoldDB" id="A0A1G1XZL5"/>
<protein>
    <submittedName>
        <fullName evidence="3">Metallophosphoesterase</fullName>
    </submittedName>
</protein>
<evidence type="ECO:0000256" key="2">
    <source>
        <dbReference type="PIRSR" id="PIRSR004789-51"/>
    </source>
</evidence>
<feature type="binding site" evidence="2">
    <location>
        <position position="153"/>
    </location>
    <ligand>
        <name>Fe cation</name>
        <dbReference type="ChEBI" id="CHEBI:24875"/>
        <label>2</label>
    </ligand>
</feature>